<feature type="region of interest" description="Disordered" evidence="1">
    <location>
        <begin position="350"/>
        <end position="408"/>
    </location>
</feature>
<feature type="transmembrane region" description="Helical" evidence="2">
    <location>
        <begin position="124"/>
        <end position="146"/>
    </location>
</feature>
<gene>
    <name evidence="3" type="ORF">P280DRAFT_466508</name>
</gene>
<keyword evidence="4" id="KW-1185">Reference proteome</keyword>
<proteinExistence type="predicted"/>
<keyword evidence="2" id="KW-0812">Transmembrane</keyword>
<feature type="transmembrane region" description="Helical" evidence="2">
    <location>
        <begin position="260"/>
        <end position="286"/>
    </location>
</feature>
<evidence type="ECO:0008006" key="5">
    <source>
        <dbReference type="Google" id="ProtNLM"/>
    </source>
</evidence>
<reference evidence="3" key="1">
    <citation type="journal article" date="2020" name="Stud. Mycol.">
        <title>101 Dothideomycetes genomes: a test case for predicting lifestyles and emergence of pathogens.</title>
        <authorList>
            <person name="Haridas S."/>
            <person name="Albert R."/>
            <person name="Binder M."/>
            <person name="Bloem J."/>
            <person name="Labutti K."/>
            <person name="Salamov A."/>
            <person name="Andreopoulos B."/>
            <person name="Baker S."/>
            <person name="Barry K."/>
            <person name="Bills G."/>
            <person name="Bluhm B."/>
            <person name="Cannon C."/>
            <person name="Castanera R."/>
            <person name="Culley D."/>
            <person name="Daum C."/>
            <person name="Ezra D."/>
            <person name="Gonzalez J."/>
            <person name="Henrissat B."/>
            <person name="Kuo A."/>
            <person name="Liang C."/>
            <person name="Lipzen A."/>
            <person name="Lutzoni F."/>
            <person name="Magnuson J."/>
            <person name="Mondo S."/>
            <person name="Nolan M."/>
            <person name="Ohm R."/>
            <person name="Pangilinan J."/>
            <person name="Park H.-J."/>
            <person name="Ramirez L."/>
            <person name="Alfaro M."/>
            <person name="Sun H."/>
            <person name="Tritt A."/>
            <person name="Yoshinaga Y."/>
            <person name="Zwiers L.-H."/>
            <person name="Turgeon B."/>
            <person name="Goodwin S."/>
            <person name="Spatafora J."/>
            <person name="Crous P."/>
            <person name="Grigoriev I."/>
        </authorList>
    </citation>
    <scope>NUCLEOTIDE SEQUENCE</scope>
    <source>
        <strain evidence="3">CBS 473.64</strain>
    </source>
</reference>
<protein>
    <recommendedName>
        <fullName evidence="5">MARVEL domain-containing protein</fullName>
    </recommendedName>
</protein>
<sequence length="408" mass="44544">MSHPSPQVSPIVTPAQPVGPSHTTPTDTHGTHTASTPAAAPANATVGHASTASTLAPTPAPPTFFEKLDAGDAKWTWKIGMRIVLIIIGLIGLGCAAWTVASFSSANMYYGYEYDMEDGWSVPWTLITFTLSIIWSAVCILVFCLRTSHGPVHPGAQVGVDLVLWLGYIVTGLFAVVAVISVKDFGSDGIIGRYSSDGPWTYAQGNNTWVYDSGYSSSYTSSSRTRSCDSSSQYSTSQYSSCADLDNYINHLWATKSARFNAELCATVCQFIALLLHLVLFIWACVDTNRRNSTKVTKDAEKLAAEIIQNMIKNGAVIPPPGQAHMQPMIPQPMPPHIYAQYQQQYQQYQQYPQQHQQMGPQMPQRAQQTQHFSRPLSSPQAPQEPIAGDQPAVPSSSNEKSQHTRFA</sequence>
<dbReference type="EMBL" id="MU006779">
    <property type="protein sequence ID" value="KAF2643778.1"/>
    <property type="molecule type" value="Genomic_DNA"/>
</dbReference>
<feature type="compositionally biased region" description="Polar residues" evidence="1">
    <location>
        <begin position="1"/>
        <end position="10"/>
    </location>
</feature>
<feature type="region of interest" description="Disordered" evidence="1">
    <location>
        <begin position="1"/>
        <end position="43"/>
    </location>
</feature>
<keyword evidence="2" id="KW-1133">Transmembrane helix</keyword>
<feature type="compositionally biased region" description="Polar residues" evidence="1">
    <location>
        <begin position="366"/>
        <end position="382"/>
    </location>
</feature>
<feature type="transmembrane region" description="Helical" evidence="2">
    <location>
        <begin position="158"/>
        <end position="180"/>
    </location>
</feature>
<evidence type="ECO:0000313" key="4">
    <source>
        <dbReference type="Proteomes" id="UP000799753"/>
    </source>
</evidence>
<evidence type="ECO:0000256" key="2">
    <source>
        <dbReference type="SAM" id="Phobius"/>
    </source>
</evidence>
<dbReference type="OrthoDB" id="5279542at2759"/>
<keyword evidence="2" id="KW-0472">Membrane</keyword>
<dbReference type="AlphaFoldDB" id="A0A6A6SBI4"/>
<organism evidence="3 4">
    <name type="scientific">Massarina eburnea CBS 473.64</name>
    <dbReference type="NCBI Taxonomy" id="1395130"/>
    <lineage>
        <taxon>Eukaryota</taxon>
        <taxon>Fungi</taxon>
        <taxon>Dikarya</taxon>
        <taxon>Ascomycota</taxon>
        <taxon>Pezizomycotina</taxon>
        <taxon>Dothideomycetes</taxon>
        <taxon>Pleosporomycetidae</taxon>
        <taxon>Pleosporales</taxon>
        <taxon>Massarineae</taxon>
        <taxon>Massarinaceae</taxon>
        <taxon>Massarina</taxon>
    </lineage>
</organism>
<feature type="transmembrane region" description="Helical" evidence="2">
    <location>
        <begin position="83"/>
        <end position="104"/>
    </location>
</feature>
<evidence type="ECO:0000256" key="1">
    <source>
        <dbReference type="SAM" id="MobiDB-lite"/>
    </source>
</evidence>
<feature type="compositionally biased region" description="Low complexity" evidence="1">
    <location>
        <begin position="19"/>
        <end position="43"/>
    </location>
</feature>
<evidence type="ECO:0000313" key="3">
    <source>
        <dbReference type="EMBL" id="KAF2643778.1"/>
    </source>
</evidence>
<name>A0A6A6SBI4_9PLEO</name>
<dbReference type="Proteomes" id="UP000799753">
    <property type="component" value="Unassembled WGS sequence"/>
</dbReference>
<accession>A0A6A6SBI4</accession>
<feature type="compositionally biased region" description="Low complexity" evidence="1">
    <location>
        <begin position="350"/>
        <end position="365"/>
    </location>
</feature>